<protein>
    <submittedName>
        <fullName evidence="1">Uncharacterized protein</fullName>
    </submittedName>
</protein>
<dbReference type="EMBL" id="PZJX01000026">
    <property type="protein sequence ID" value="PTE10065.1"/>
    <property type="molecule type" value="Genomic_DNA"/>
</dbReference>
<dbReference type="OrthoDB" id="3788717at2"/>
<comment type="caution">
    <text evidence="1">The sequence shown here is derived from an EMBL/GenBank/DDBJ whole genome shotgun (WGS) entry which is preliminary data.</text>
</comment>
<organism evidence="1 2">
    <name type="scientific">Mesorhizobium helmanticense</name>
    <dbReference type="NCBI Taxonomy" id="1776423"/>
    <lineage>
        <taxon>Bacteria</taxon>
        <taxon>Pseudomonadati</taxon>
        <taxon>Pseudomonadota</taxon>
        <taxon>Alphaproteobacteria</taxon>
        <taxon>Hyphomicrobiales</taxon>
        <taxon>Phyllobacteriaceae</taxon>
        <taxon>Mesorhizobium</taxon>
    </lineage>
</organism>
<dbReference type="InterPro" id="IPR045384">
    <property type="entry name" value="DUF6527"/>
</dbReference>
<evidence type="ECO:0000313" key="2">
    <source>
        <dbReference type="Proteomes" id="UP000240259"/>
    </source>
</evidence>
<evidence type="ECO:0000313" key="1">
    <source>
        <dbReference type="EMBL" id="PTE10065.1"/>
    </source>
</evidence>
<proteinExistence type="predicted"/>
<dbReference type="Proteomes" id="UP000240259">
    <property type="component" value="Unassembled WGS sequence"/>
</dbReference>
<keyword evidence="2" id="KW-1185">Reference proteome</keyword>
<sequence>MTLLGRVWQFIDRLLGRDIWRAEMSADMPEKPRPRTVYLIGDDETPWAAAFICPCGCGEIVRLSLVRRDTPSWVASVGKGGRADLHPSVRRIRGCRSHYFIRDGRIVWARDERQVST</sequence>
<accession>A0A2T4IWQ7</accession>
<name>A0A2T4IWQ7_9HYPH</name>
<dbReference type="Pfam" id="PF20137">
    <property type="entry name" value="BubE"/>
    <property type="match status" value="1"/>
</dbReference>
<dbReference type="AlphaFoldDB" id="A0A2T4IWQ7"/>
<gene>
    <name evidence="1" type="ORF">C9427_13185</name>
</gene>
<reference evidence="1 2" key="1">
    <citation type="submission" date="2018-03" db="EMBL/GenBank/DDBJ databases">
        <title>Genome sequence of the symbiotic type strain Mesorhizobium helmanticense CSLC115NT isolated from Lotus corniculatus nodules.</title>
        <authorList>
            <person name="Sannazzaro A.I."/>
            <person name="Torres Tejerizo G.A."/>
            <person name="Dip D."/>
            <person name="Caballero M."/>
            <person name="Pistorio M."/>
            <person name="Estrella M.J."/>
        </authorList>
    </citation>
    <scope>NUCLEOTIDE SEQUENCE [LARGE SCALE GENOMIC DNA]</scope>
    <source>
        <strain evidence="1 2">CSLC115N</strain>
    </source>
</reference>
<dbReference type="RefSeq" id="WP_146172535.1">
    <property type="nucleotide sequence ID" value="NZ_PZJX01000026.1"/>
</dbReference>